<dbReference type="InterPro" id="IPR052950">
    <property type="entry name" value="CISD"/>
</dbReference>
<keyword evidence="4" id="KW-0411">Iron-sulfur</keyword>
<dbReference type="AlphaFoldDB" id="A0A2M7G1K4"/>
<proteinExistence type="predicted"/>
<dbReference type="PANTHER" id="PTHR46491">
    <property type="entry name" value="CDGSH IRON SULFUR DOMAIN PROTEIN HOMOLOG"/>
    <property type="match status" value="1"/>
</dbReference>
<dbReference type="InterPro" id="IPR018967">
    <property type="entry name" value="FeS-contain_CDGSH-typ"/>
</dbReference>
<dbReference type="Gene3D" id="3.40.5.90">
    <property type="entry name" value="CDGSH iron-sulfur domain, mitoNEET-type"/>
    <property type="match status" value="2"/>
</dbReference>
<evidence type="ECO:0000256" key="3">
    <source>
        <dbReference type="ARBA" id="ARBA00023004"/>
    </source>
</evidence>
<evidence type="ECO:0000259" key="5">
    <source>
        <dbReference type="SMART" id="SM00704"/>
    </source>
</evidence>
<protein>
    <submittedName>
        <fullName evidence="6">Glutamate synthase</fullName>
    </submittedName>
</protein>
<dbReference type="GO" id="GO:0051537">
    <property type="term" value="F:2 iron, 2 sulfur cluster binding"/>
    <property type="evidence" value="ECO:0007669"/>
    <property type="project" value="UniProtKB-KW"/>
</dbReference>
<evidence type="ECO:0000256" key="4">
    <source>
        <dbReference type="ARBA" id="ARBA00023014"/>
    </source>
</evidence>
<comment type="caution">
    <text evidence="6">The sequence shown here is derived from an EMBL/GenBank/DDBJ whole genome shotgun (WGS) entry which is preliminary data.</text>
</comment>
<evidence type="ECO:0000313" key="7">
    <source>
        <dbReference type="Proteomes" id="UP000231019"/>
    </source>
</evidence>
<dbReference type="InterPro" id="IPR042216">
    <property type="entry name" value="MitoNEET_CISD"/>
</dbReference>
<dbReference type="PANTHER" id="PTHR46491:SF3">
    <property type="entry name" value="CDGSH IRON-SULFUR DOMAIN-CONTAINING PROTEIN 3, MITOCHONDRIAL"/>
    <property type="match status" value="1"/>
</dbReference>
<gene>
    <name evidence="6" type="ORF">COW36_17465</name>
</gene>
<dbReference type="SMART" id="SM00704">
    <property type="entry name" value="ZnF_CDGSH"/>
    <property type="match status" value="2"/>
</dbReference>
<evidence type="ECO:0000256" key="1">
    <source>
        <dbReference type="ARBA" id="ARBA00022714"/>
    </source>
</evidence>
<reference evidence="6 7" key="1">
    <citation type="submission" date="2017-09" db="EMBL/GenBank/DDBJ databases">
        <title>Depth-based differentiation of microbial function through sediment-hosted aquifers and enrichment of novel symbionts in the deep terrestrial subsurface.</title>
        <authorList>
            <person name="Probst A.J."/>
            <person name="Ladd B."/>
            <person name="Jarett J.K."/>
            <person name="Geller-Mcgrath D.E."/>
            <person name="Sieber C.M."/>
            <person name="Emerson J.B."/>
            <person name="Anantharaman K."/>
            <person name="Thomas B.C."/>
            <person name="Malmstrom R."/>
            <person name="Stieglmeier M."/>
            <person name="Klingl A."/>
            <person name="Woyke T."/>
            <person name="Ryan C.M."/>
            <person name="Banfield J.F."/>
        </authorList>
    </citation>
    <scope>NUCLEOTIDE SEQUENCE [LARGE SCALE GENOMIC DNA]</scope>
    <source>
        <strain evidence="6">CG17_big_fil_post_rev_8_21_14_2_50_48_46</strain>
    </source>
</reference>
<organism evidence="6 7">
    <name type="scientific">bacterium (Candidatus Blackallbacteria) CG17_big_fil_post_rev_8_21_14_2_50_48_46</name>
    <dbReference type="NCBI Taxonomy" id="2014261"/>
    <lineage>
        <taxon>Bacteria</taxon>
        <taxon>Candidatus Blackallbacteria</taxon>
    </lineage>
</organism>
<name>A0A2M7G1K4_9BACT</name>
<dbReference type="GO" id="GO:0005737">
    <property type="term" value="C:cytoplasm"/>
    <property type="evidence" value="ECO:0007669"/>
    <property type="project" value="UniProtKB-ARBA"/>
</dbReference>
<evidence type="ECO:0000313" key="6">
    <source>
        <dbReference type="EMBL" id="PIW15210.1"/>
    </source>
</evidence>
<feature type="domain" description="Iron-binding zinc finger CDGSH type" evidence="5">
    <location>
        <begin position="46"/>
        <end position="77"/>
    </location>
</feature>
<keyword evidence="3" id="KW-0408">Iron</keyword>
<dbReference type="Pfam" id="PF09360">
    <property type="entry name" value="zf-CDGSH"/>
    <property type="match status" value="2"/>
</dbReference>
<dbReference type="Proteomes" id="UP000231019">
    <property type="component" value="Unassembled WGS sequence"/>
</dbReference>
<keyword evidence="1" id="KW-0001">2Fe-2S</keyword>
<accession>A0A2M7G1K4</accession>
<keyword evidence="2" id="KW-0479">Metal-binding</keyword>
<sequence length="78" mass="8746">MSQPEIPQKSPYVLEVEPGIYFWCACGKSKNQPYCDGSHAGSGFRPLKTEIEEAKKVAWCGCKHSENKPFCDGSHRKL</sequence>
<feature type="domain" description="Iron-binding zinc finger CDGSH type" evidence="5">
    <location>
        <begin position="9"/>
        <end position="45"/>
    </location>
</feature>
<dbReference type="EMBL" id="PFFQ01000053">
    <property type="protein sequence ID" value="PIW15210.1"/>
    <property type="molecule type" value="Genomic_DNA"/>
</dbReference>
<evidence type="ECO:0000256" key="2">
    <source>
        <dbReference type="ARBA" id="ARBA00022723"/>
    </source>
</evidence>
<dbReference type="GO" id="GO:0046872">
    <property type="term" value="F:metal ion binding"/>
    <property type="evidence" value="ECO:0007669"/>
    <property type="project" value="UniProtKB-KW"/>
</dbReference>